<name>A0A3M7EFM4_HORWE</name>
<dbReference type="VEuPathDB" id="FungiDB:BTJ68_08104"/>
<protein>
    <submittedName>
        <fullName evidence="1">Uncharacterized protein</fullName>
    </submittedName>
</protein>
<gene>
    <name evidence="1" type="ORF">D0864_09834</name>
</gene>
<reference evidence="1 2" key="1">
    <citation type="journal article" date="2018" name="BMC Genomics">
        <title>Genomic evidence for intraspecific hybridization in a clonal and extremely halotolerant yeast.</title>
        <authorList>
            <person name="Gostincar C."/>
            <person name="Stajich J.E."/>
            <person name="Zupancic J."/>
            <person name="Zalar P."/>
            <person name="Gunde-Cimerman N."/>
        </authorList>
    </citation>
    <scope>NUCLEOTIDE SEQUENCE [LARGE SCALE GENOMIC DNA]</scope>
    <source>
        <strain evidence="1 2">EXF-10513</strain>
    </source>
</reference>
<dbReference type="AlphaFoldDB" id="A0A3M7EFM4"/>
<proteinExistence type="predicted"/>
<organism evidence="1 2">
    <name type="scientific">Hortaea werneckii</name>
    <name type="common">Black yeast</name>
    <name type="synonym">Cladosporium werneckii</name>
    <dbReference type="NCBI Taxonomy" id="91943"/>
    <lineage>
        <taxon>Eukaryota</taxon>
        <taxon>Fungi</taxon>
        <taxon>Dikarya</taxon>
        <taxon>Ascomycota</taxon>
        <taxon>Pezizomycotina</taxon>
        <taxon>Dothideomycetes</taxon>
        <taxon>Dothideomycetidae</taxon>
        <taxon>Mycosphaerellales</taxon>
        <taxon>Teratosphaeriaceae</taxon>
        <taxon>Hortaea</taxon>
    </lineage>
</organism>
<evidence type="ECO:0000313" key="2">
    <source>
        <dbReference type="Proteomes" id="UP000269539"/>
    </source>
</evidence>
<comment type="caution">
    <text evidence="1">The sequence shown here is derived from an EMBL/GenBank/DDBJ whole genome shotgun (WGS) entry which is preliminary data.</text>
</comment>
<sequence>MADVDWTRPVLLVPGLGDDRAPRCVDRALTCHSRWITTKLERWNADIADQNMPQLELDANGKAVSTYVSVLSGRTPSSANMSELYNAYRLADFLIDEPAENVIMNAIIDLCSTRGNMNGIDVDFVLEYMPDSLLRKSCVDFCINRGTRQEPPEGVTEALLKEVALSLLATLRKPSREGQCGHHLRCR</sequence>
<dbReference type="Proteomes" id="UP000269539">
    <property type="component" value="Unassembled WGS sequence"/>
</dbReference>
<evidence type="ECO:0000313" key="1">
    <source>
        <dbReference type="EMBL" id="RMY75438.1"/>
    </source>
</evidence>
<dbReference type="EMBL" id="QWIO01001264">
    <property type="protein sequence ID" value="RMY75438.1"/>
    <property type="molecule type" value="Genomic_DNA"/>
</dbReference>
<accession>A0A3M7EFM4</accession>